<evidence type="ECO:0000256" key="2">
    <source>
        <dbReference type="SAM" id="SignalP"/>
    </source>
</evidence>
<feature type="chain" id="PRO_5012867663" evidence="2">
    <location>
        <begin position="23"/>
        <end position="256"/>
    </location>
</feature>
<dbReference type="InterPro" id="IPR009078">
    <property type="entry name" value="Ferritin-like_SF"/>
</dbReference>
<accession>A0A1V6U0G4</accession>
<feature type="signal peptide" evidence="2">
    <location>
        <begin position="1"/>
        <end position="22"/>
    </location>
</feature>
<sequence>MRFGSSIAWLLVAGGALSSAQSNSSCSLTSTDTEVLEYTWALSNFLNSFYQSIEFNQSVASMVSNSTSSSKALANLEGIVHANNLTAEAVRELSSKAPNFEEPSCQYTYPPVSDIQSFVKYAYTFESTLCGAFIGAAGYTKSPEVSFLLARLAAEHSSHSTWVGSRLNSSMFQANATSLVAAYAPSQVLMKGNQTGSLGTYLGDCVTAPKNPCGVLKIGPLEANITSSAAVGSSSTPASGSSSTPMSSSASASSSA</sequence>
<name>A0A1V6U0G4_9EURO</name>
<dbReference type="Pfam" id="PF13668">
    <property type="entry name" value="Ferritin_2"/>
    <property type="match status" value="1"/>
</dbReference>
<evidence type="ECO:0000313" key="4">
    <source>
        <dbReference type="Proteomes" id="UP000191285"/>
    </source>
</evidence>
<organism evidence="3 4">
    <name type="scientific">Penicillium steckii</name>
    <dbReference type="NCBI Taxonomy" id="303698"/>
    <lineage>
        <taxon>Eukaryota</taxon>
        <taxon>Fungi</taxon>
        <taxon>Dikarya</taxon>
        <taxon>Ascomycota</taxon>
        <taxon>Pezizomycotina</taxon>
        <taxon>Eurotiomycetes</taxon>
        <taxon>Eurotiomycetidae</taxon>
        <taxon>Eurotiales</taxon>
        <taxon>Aspergillaceae</taxon>
        <taxon>Penicillium</taxon>
    </lineage>
</organism>
<reference evidence="4" key="1">
    <citation type="journal article" date="2017" name="Nat. Microbiol.">
        <title>Global analysis of biosynthetic gene clusters reveals vast potential of secondary metabolite production in Penicillium species.</title>
        <authorList>
            <person name="Nielsen J.C."/>
            <person name="Grijseels S."/>
            <person name="Prigent S."/>
            <person name="Ji B."/>
            <person name="Dainat J."/>
            <person name="Nielsen K.F."/>
            <person name="Frisvad J.C."/>
            <person name="Workman M."/>
            <person name="Nielsen J."/>
        </authorList>
    </citation>
    <scope>NUCLEOTIDE SEQUENCE [LARGE SCALE GENOMIC DNA]</scope>
    <source>
        <strain evidence="4">IBT 24891</strain>
    </source>
</reference>
<feature type="region of interest" description="Disordered" evidence="1">
    <location>
        <begin position="229"/>
        <end position="256"/>
    </location>
</feature>
<proteinExistence type="predicted"/>
<dbReference type="SUPFAM" id="SSF47240">
    <property type="entry name" value="Ferritin-like"/>
    <property type="match status" value="1"/>
</dbReference>
<dbReference type="EMBL" id="MLKD01000001">
    <property type="protein sequence ID" value="OQE31589.1"/>
    <property type="molecule type" value="Genomic_DNA"/>
</dbReference>
<keyword evidence="4" id="KW-1185">Reference proteome</keyword>
<evidence type="ECO:0000313" key="3">
    <source>
        <dbReference type="EMBL" id="OQE31589.1"/>
    </source>
</evidence>
<protein>
    <submittedName>
        <fullName evidence="3">Uncharacterized protein</fullName>
    </submittedName>
</protein>
<comment type="caution">
    <text evidence="3">The sequence shown here is derived from an EMBL/GenBank/DDBJ whole genome shotgun (WGS) entry which is preliminary data.</text>
</comment>
<keyword evidence="2" id="KW-0732">Signal</keyword>
<dbReference type="AlphaFoldDB" id="A0A1V6U0G4"/>
<gene>
    <name evidence="3" type="ORF">PENSTE_c001G06757</name>
</gene>
<dbReference type="OrthoDB" id="4363568at2759"/>
<dbReference type="Proteomes" id="UP000191285">
    <property type="component" value="Unassembled WGS sequence"/>
</dbReference>
<evidence type="ECO:0000256" key="1">
    <source>
        <dbReference type="SAM" id="MobiDB-lite"/>
    </source>
</evidence>